<reference evidence="1" key="1">
    <citation type="submission" date="2014-11" db="EMBL/GenBank/DDBJ databases">
        <authorList>
            <person name="Amaro Gonzalez C."/>
        </authorList>
    </citation>
    <scope>NUCLEOTIDE SEQUENCE</scope>
</reference>
<accession>A0A0E9SX59</accession>
<name>A0A0E9SX59_ANGAN</name>
<sequence length="46" mass="5301">MCNRTLKWPLNGYMRLLLGANSHIFLCSLCEYDRASVIAKLIQSKE</sequence>
<evidence type="ECO:0000313" key="1">
    <source>
        <dbReference type="EMBL" id="JAH45230.1"/>
    </source>
</evidence>
<protein>
    <submittedName>
        <fullName evidence="1">Uncharacterized protein</fullName>
    </submittedName>
</protein>
<reference evidence="1" key="2">
    <citation type="journal article" date="2015" name="Fish Shellfish Immunol.">
        <title>Early steps in the European eel (Anguilla anguilla)-Vibrio vulnificus interaction in the gills: Role of the RtxA13 toxin.</title>
        <authorList>
            <person name="Callol A."/>
            <person name="Pajuelo D."/>
            <person name="Ebbesson L."/>
            <person name="Teles M."/>
            <person name="MacKenzie S."/>
            <person name="Amaro C."/>
        </authorList>
    </citation>
    <scope>NUCLEOTIDE SEQUENCE</scope>
</reference>
<dbReference type="AlphaFoldDB" id="A0A0E9SX59"/>
<dbReference type="EMBL" id="GBXM01063347">
    <property type="protein sequence ID" value="JAH45230.1"/>
    <property type="molecule type" value="Transcribed_RNA"/>
</dbReference>
<organism evidence="1">
    <name type="scientific">Anguilla anguilla</name>
    <name type="common">European freshwater eel</name>
    <name type="synonym">Muraena anguilla</name>
    <dbReference type="NCBI Taxonomy" id="7936"/>
    <lineage>
        <taxon>Eukaryota</taxon>
        <taxon>Metazoa</taxon>
        <taxon>Chordata</taxon>
        <taxon>Craniata</taxon>
        <taxon>Vertebrata</taxon>
        <taxon>Euteleostomi</taxon>
        <taxon>Actinopterygii</taxon>
        <taxon>Neopterygii</taxon>
        <taxon>Teleostei</taxon>
        <taxon>Anguilliformes</taxon>
        <taxon>Anguillidae</taxon>
        <taxon>Anguilla</taxon>
    </lineage>
</organism>
<proteinExistence type="predicted"/>